<evidence type="ECO:0008006" key="3">
    <source>
        <dbReference type="Google" id="ProtNLM"/>
    </source>
</evidence>
<reference evidence="1" key="1">
    <citation type="submission" date="2021-04" db="EMBL/GenBank/DDBJ databases">
        <title>Oceanospirillales bacteria with DddD are important DMSP degraders in coastal seawater.</title>
        <authorList>
            <person name="Liu J."/>
        </authorList>
    </citation>
    <scope>NUCLEOTIDE SEQUENCE</scope>
    <source>
        <strain evidence="1">GY6</strain>
    </source>
</reference>
<dbReference type="EMBL" id="CP073344">
    <property type="protein sequence ID" value="UTW04682.1"/>
    <property type="molecule type" value="Genomic_DNA"/>
</dbReference>
<sequence length="97" mass="10868">MITAMPGLMPVLKADCKLYFDGQHNRWVLKGPRQLIFPDRLTLMTLQACDGSCTGAQIARSLASFSELKNITEYDVLDVLEEFERRGFISVLSARTG</sequence>
<proteinExistence type="predicted"/>
<evidence type="ECO:0000313" key="2">
    <source>
        <dbReference type="Proteomes" id="UP001059950"/>
    </source>
</evidence>
<protein>
    <recommendedName>
        <fullName evidence="3">Coenzyme PQQ synthesis protein D (PqqD)</fullName>
    </recommendedName>
</protein>
<gene>
    <name evidence="1" type="ORF">KDX31_06685</name>
</gene>
<organism evidence="1 2">
    <name type="scientific">Amphritea atlantica</name>
    <dbReference type="NCBI Taxonomy" id="355243"/>
    <lineage>
        <taxon>Bacteria</taxon>
        <taxon>Pseudomonadati</taxon>
        <taxon>Pseudomonadota</taxon>
        <taxon>Gammaproteobacteria</taxon>
        <taxon>Oceanospirillales</taxon>
        <taxon>Oceanospirillaceae</taxon>
        <taxon>Amphritea</taxon>
    </lineage>
</organism>
<evidence type="ECO:0000313" key="1">
    <source>
        <dbReference type="EMBL" id="UTW04682.1"/>
    </source>
</evidence>
<dbReference type="InterPro" id="IPR041881">
    <property type="entry name" value="PqqD_sf"/>
</dbReference>
<accession>A0ABY5GZM4</accession>
<dbReference type="Proteomes" id="UP001059950">
    <property type="component" value="Chromosome"/>
</dbReference>
<keyword evidence="2" id="KW-1185">Reference proteome</keyword>
<dbReference type="Gene3D" id="1.10.10.1150">
    <property type="entry name" value="Coenzyme PQQ synthesis protein D (PqqD)"/>
    <property type="match status" value="1"/>
</dbReference>
<name>A0ABY5GZM4_9GAMM</name>